<dbReference type="Pfam" id="PF01972">
    <property type="entry name" value="SDH_protease"/>
    <property type="match status" value="1"/>
</dbReference>
<evidence type="ECO:0008006" key="3">
    <source>
        <dbReference type="Google" id="ProtNLM"/>
    </source>
</evidence>
<dbReference type="EMBL" id="CP001707">
    <property type="protein sequence ID" value="ACV26981.1"/>
    <property type="molecule type" value="Genomic_DNA"/>
</dbReference>
<dbReference type="STRING" id="523791.Kkor_1569"/>
<dbReference type="PANTHER" id="PTHR35984">
    <property type="entry name" value="PERIPLASMIC SERINE PROTEASE"/>
    <property type="match status" value="1"/>
</dbReference>
<dbReference type="InParanoid" id="C7RCI9"/>
<dbReference type="Gene3D" id="3.90.226.10">
    <property type="entry name" value="2-enoyl-CoA Hydratase, Chain A, domain 1"/>
    <property type="match status" value="1"/>
</dbReference>
<dbReference type="InterPro" id="IPR029045">
    <property type="entry name" value="ClpP/crotonase-like_dom_sf"/>
</dbReference>
<dbReference type="PANTHER" id="PTHR35984:SF1">
    <property type="entry name" value="PERIPLASMIC SERINE PROTEASE"/>
    <property type="match status" value="1"/>
</dbReference>
<evidence type="ECO:0000313" key="2">
    <source>
        <dbReference type="Proteomes" id="UP000001231"/>
    </source>
</evidence>
<dbReference type="GO" id="GO:0016020">
    <property type="term" value="C:membrane"/>
    <property type="evidence" value="ECO:0007669"/>
    <property type="project" value="InterPro"/>
</dbReference>
<dbReference type="OrthoDB" id="6399343at2"/>
<dbReference type="AlphaFoldDB" id="C7RCI9"/>
<organism evidence="1 2">
    <name type="scientific">Kangiella koreensis (strain DSM 16069 / JCM 12317 / KCTC 12182 / SW-125)</name>
    <dbReference type="NCBI Taxonomy" id="523791"/>
    <lineage>
        <taxon>Bacteria</taxon>
        <taxon>Pseudomonadati</taxon>
        <taxon>Pseudomonadota</taxon>
        <taxon>Gammaproteobacteria</taxon>
        <taxon>Kangiellales</taxon>
        <taxon>Kangiellaceae</taxon>
        <taxon>Kangiella</taxon>
    </lineage>
</organism>
<keyword evidence="2" id="KW-1185">Reference proteome</keyword>
<dbReference type="RefSeq" id="WP_015780587.1">
    <property type="nucleotide sequence ID" value="NC_013166.1"/>
</dbReference>
<reference evidence="1 2" key="1">
    <citation type="journal article" date="2009" name="Stand. Genomic Sci.">
        <title>Complete genome sequence of Kangiella koreensis type strain (SW-125).</title>
        <authorList>
            <person name="Han C."/>
            <person name="Sikorski J."/>
            <person name="Lapidus A."/>
            <person name="Nolan M."/>
            <person name="Glavina Del Rio T."/>
            <person name="Tice H."/>
            <person name="Cheng J.F."/>
            <person name="Lucas S."/>
            <person name="Chen F."/>
            <person name="Copeland A."/>
            <person name="Ivanova N."/>
            <person name="Mavromatis K."/>
            <person name="Ovchinnikova G."/>
            <person name="Pati A."/>
            <person name="Bruce D."/>
            <person name="Goodwin L."/>
            <person name="Pitluck S."/>
            <person name="Chen A."/>
            <person name="Palaniappan K."/>
            <person name="Land M."/>
            <person name="Hauser L."/>
            <person name="Chang Y.J."/>
            <person name="Jeffries C.D."/>
            <person name="Chain P."/>
            <person name="Saunders E."/>
            <person name="Brettin T."/>
            <person name="Goker M."/>
            <person name="Tindall B.J."/>
            <person name="Bristow J."/>
            <person name="Eisen J.A."/>
            <person name="Markowitz V."/>
            <person name="Hugenholtz P."/>
            <person name="Kyrpides N.C."/>
            <person name="Klenk H.P."/>
            <person name="Detter J.C."/>
        </authorList>
    </citation>
    <scope>NUCLEOTIDE SEQUENCE [LARGE SCALE GENOMIC DNA]</scope>
    <source>
        <strain evidence="2">DSM 16069 / KCTC 12182 / SW-125</strain>
    </source>
</reference>
<gene>
    <name evidence="1" type="ordered locus">Kkor_1569</name>
</gene>
<dbReference type="SUPFAM" id="SSF52096">
    <property type="entry name" value="ClpP/crotonase"/>
    <property type="match status" value="1"/>
</dbReference>
<dbReference type="Proteomes" id="UP000001231">
    <property type="component" value="Chromosome"/>
</dbReference>
<dbReference type="InterPro" id="IPR002825">
    <property type="entry name" value="Pept_S49_ser-pept_pro"/>
</dbReference>
<accession>C7RCI9</accession>
<dbReference type="eggNOG" id="COG0616">
    <property type="taxonomic scope" value="Bacteria"/>
</dbReference>
<protein>
    <recommendedName>
        <fullName evidence="3">Serine dehydrogenase proteinase</fullName>
    </recommendedName>
</protein>
<dbReference type="KEGG" id="kko:Kkor_1569"/>
<name>C7RCI9_KANKD</name>
<sequence>MSNLKYFNSISQMKRIETIRQSKLLVLACSNLDQEIIPKLYSHLKLIGHVKHLDVLIHSRGGVVNAARRIALLLRKFTDKLSFIVPYYCESSGTILALSADEIISGDMAIFSPIDPHLSGSSGGGGESTLSFLDIKQFGDMCERWFGVDAAKANEEQVSLLCNSIFPPTLTAFYRITQEAEQIADELLSNQLTNVGIRKKVIGKLMHGYNSHHYAITTDEMYDMGLNIIRDGEVEDLAWVISEEIQATVGGSLRHSVDDPWVDTMILSSEKGYVRYNQPDGLAPRWNQLEVNE</sequence>
<dbReference type="HOGENOM" id="CLU_949228_0_0_6"/>
<proteinExistence type="predicted"/>
<evidence type="ECO:0000313" key="1">
    <source>
        <dbReference type="EMBL" id="ACV26981.1"/>
    </source>
</evidence>